<dbReference type="AlphaFoldDB" id="A0A4C1SCP7"/>
<name>A0A4C1SCP7_EUMVA</name>
<accession>A0A4C1SCP7</accession>
<dbReference type="Proteomes" id="UP000299102">
    <property type="component" value="Unassembled WGS sequence"/>
</dbReference>
<proteinExistence type="predicted"/>
<protein>
    <submittedName>
        <fullName evidence="1">Uncharacterized protein</fullName>
    </submittedName>
</protein>
<keyword evidence="2" id="KW-1185">Reference proteome</keyword>
<dbReference type="EMBL" id="BGZK01000004">
    <property type="protein sequence ID" value="GBO99813.1"/>
    <property type="molecule type" value="Genomic_DNA"/>
</dbReference>
<sequence>MSGRHLIDSARRQLHAVTVYSASAATVGWVHTSKTHSQVGTYVVDASAEYSQNEKAPLLRAAVASSRRDFGVLARQVSVRSLRRVALVLRCAVWIGV</sequence>
<evidence type="ECO:0000313" key="1">
    <source>
        <dbReference type="EMBL" id="GBO99813.1"/>
    </source>
</evidence>
<gene>
    <name evidence="1" type="ORF">EVAR_74220_1</name>
</gene>
<evidence type="ECO:0000313" key="2">
    <source>
        <dbReference type="Proteomes" id="UP000299102"/>
    </source>
</evidence>
<reference evidence="1 2" key="1">
    <citation type="journal article" date="2019" name="Commun. Biol.">
        <title>The bagworm genome reveals a unique fibroin gene that provides high tensile strength.</title>
        <authorList>
            <person name="Kono N."/>
            <person name="Nakamura H."/>
            <person name="Ohtoshi R."/>
            <person name="Tomita M."/>
            <person name="Numata K."/>
            <person name="Arakawa K."/>
        </authorList>
    </citation>
    <scope>NUCLEOTIDE SEQUENCE [LARGE SCALE GENOMIC DNA]</scope>
</reference>
<organism evidence="1 2">
    <name type="scientific">Eumeta variegata</name>
    <name type="common">Bagworm moth</name>
    <name type="synonym">Eumeta japonica</name>
    <dbReference type="NCBI Taxonomy" id="151549"/>
    <lineage>
        <taxon>Eukaryota</taxon>
        <taxon>Metazoa</taxon>
        <taxon>Ecdysozoa</taxon>
        <taxon>Arthropoda</taxon>
        <taxon>Hexapoda</taxon>
        <taxon>Insecta</taxon>
        <taxon>Pterygota</taxon>
        <taxon>Neoptera</taxon>
        <taxon>Endopterygota</taxon>
        <taxon>Lepidoptera</taxon>
        <taxon>Glossata</taxon>
        <taxon>Ditrysia</taxon>
        <taxon>Tineoidea</taxon>
        <taxon>Psychidae</taxon>
        <taxon>Oiketicinae</taxon>
        <taxon>Eumeta</taxon>
    </lineage>
</organism>
<comment type="caution">
    <text evidence="1">The sequence shown here is derived from an EMBL/GenBank/DDBJ whole genome shotgun (WGS) entry which is preliminary data.</text>
</comment>